<feature type="transmembrane region" description="Helical" evidence="7">
    <location>
        <begin position="590"/>
        <end position="612"/>
    </location>
</feature>
<keyword evidence="5 7" id="KW-0472">Membrane</keyword>
<dbReference type="InterPro" id="IPR050250">
    <property type="entry name" value="Macrolide_Exporter_MacB"/>
</dbReference>
<proteinExistence type="inferred from homology"/>
<dbReference type="GO" id="GO:0022857">
    <property type="term" value="F:transmembrane transporter activity"/>
    <property type="evidence" value="ECO:0007669"/>
    <property type="project" value="TreeGrafter"/>
</dbReference>
<gene>
    <name evidence="9" type="ORF">SFLOR_v1c08940</name>
</gene>
<feature type="transmembrane region" description="Helical" evidence="7">
    <location>
        <begin position="1115"/>
        <end position="1138"/>
    </location>
</feature>
<dbReference type="OrthoDB" id="391548at2"/>
<keyword evidence="2" id="KW-1003">Cell membrane</keyword>
<evidence type="ECO:0000256" key="6">
    <source>
        <dbReference type="ARBA" id="ARBA00038076"/>
    </source>
</evidence>
<sequence length="1241" mass="141752">MKNIFKSYMKAFIKAWVETLGTVLFLMIFTMLIFGMLSTPLQLSLKSSSVKKETNMWQEQWQNNGVMTDEFIEEYIWNNKEMNFKYDDMNFKLAIPDEWFSTETKKLIKDYSKEIVNGQFENKPNNIEELIRQEEIETVKKVIYLYYICGDKYVSTSFRTEENKTRTLKVEEIFTKEAKDQISGGKQFNYKNRNFKNYVVYSILNQLKNQSNGEFQFELFLNANFQMLKGADDHFVYNLSNATALGGTDEYNINNVVLEKGRLPEKRNEIVISSGFAKKQNKKIGDKLNLGVDQKFEGSKIDKKTVKEFDIVGIGSKYSALTPLGFSSFKDSIKNYSQIFVHESFFSTYEEEKNTDSESGYSFNEIFLTNNYKLNATSGFKLDFWAETYISKNTNNYNLNEILTSNILSIDENNQQKLLSVIVPGTTMFKESKSHTSIKQLINLYIITWIYIVIGIILFLLGFMFILFVLKKEINNTRKQLGVFKSLGYKTTELTWVFSVKTFLTMIIGIGIGYLLSFPFQIDSATKQFNTFVIFDYQTIYTSPVFLFIIIVIIPLLFAGLSYLIIFRFLNEGALALLTTGPKKGKSDYIVLVLKIIFFPALIYSFVNWLILKSLKNKNKGFTFRMQHAFVSAGKGKFALIMGLFLFSSFLFTLQLRAMPVITNMIEGGYNIYSKEVDHTYNFNKAMHITAKSKKISKDITREDYGIKFTNIKDQKVEDYVKNSNQADSIYQTTNNFSKLMNIISDIRDSSSNWGTTEATLFSLIALNFPLDKNPSEINIKEIVKPMDKSILTIKPEEMGGIFLDDIGKFACISPFAINYKGSCGDIESFKKYIIDYTQNQNTSSENYATKDMTPVFSNEFLTLMSTFAKMQSGVNSLISVNNVIFNGNKEALQTSLSYHITNNSEVDIENSLIKLIDTTSEIGGDARSVVNFKSVKNSQWEELRENNDEYLNGIISYRLSKILNKKVGDTFDIIVGKDVLLKIRIAAINENDTLMQDIYLDYTTTLKKVNKSDSFDQNDLMFNSIVSTKKASYGKVDLQDIAGSQKNFTYSRDTYTMASTKNEPWLASILAPSVGDYKPTSPKSRNFFMSSSVITLPILKSVINQILGKMTNAMLLYILIDVVLLIILLIVIMNIIITDSINVITIMRSLGYTNAQINWMVMGKYVSGAAISYIFAFFASIGVWKLIQIFVWGKFKVLIALPSLPWIPFVSAIILGAILYIGWMAAMMQIKKRPLTLLVN</sequence>
<feature type="transmembrane region" description="Helical" evidence="7">
    <location>
        <begin position="12"/>
        <end position="37"/>
    </location>
</feature>
<reference evidence="9 10" key="1">
    <citation type="submission" date="2017-12" db="EMBL/GenBank/DDBJ databases">
        <title>Complete genome sequence of Spiroplasma floricola 23-6 (ATCC 29989).</title>
        <authorList>
            <person name="Tsai Y.-M."/>
            <person name="Wu P.-S."/>
            <person name="Lo W.-S."/>
            <person name="Kuo C.-H."/>
        </authorList>
    </citation>
    <scope>NUCLEOTIDE SEQUENCE [LARGE SCALE GENOMIC DNA]</scope>
    <source>
        <strain evidence="9 10">23-6</strain>
    </source>
</reference>
<dbReference type="Proteomes" id="UP000231823">
    <property type="component" value="Chromosome"/>
</dbReference>
<keyword evidence="4 7" id="KW-1133">Transmembrane helix</keyword>
<dbReference type="RefSeq" id="WP_100916899.1">
    <property type="nucleotide sequence ID" value="NZ_CP025057.1"/>
</dbReference>
<evidence type="ECO:0000256" key="7">
    <source>
        <dbReference type="SAM" id="Phobius"/>
    </source>
</evidence>
<evidence type="ECO:0000256" key="4">
    <source>
        <dbReference type="ARBA" id="ARBA00022989"/>
    </source>
</evidence>
<feature type="domain" description="ABC3 transporter permease C-terminal" evidence="8">
    <location>
        <begin position="452"/>
        <end position="565"/>
    </location>
</feature>
<dbReference type="PANTHER" id="PTHR30572:SF4">
    <property type="entry name" value="ABC TRANSPORTER PERMEASE YTRF"/>
    <property type="match status" value="1"/>
</dbReference>
<keyword evidence="10" id="KW-1185">Reference proteome</keyword>
<feature type="transmembrane region" description="Helical" evidence="7">
    <location>
        <begin position="1205"/>
        <end position="1224"/>
    </location>
</feature>
<evidence type="ECO:0000259" key="8">
    <source>
        <dbReference type="Pfam" id="PF02687"/>
    </source>
</evidence>
<evidence type="ECO:0000256" key="1">
    <source>
        <dbReference type="ARBA" id="ARBA00004651"/>
    </source>
</evidence>
<evidence type="ECO:0000256" key="3">
    <source>
        <dbReference type="ARBA" id="ARBA00022692"/>
    </source>
</evidence>
<dbReference type="EMBL" id="CP025057">
    <property type="protein sequence ID" value="AUB31942.1"/>
    <property type="molecule type" value="Genomic_DNA"/>
</dbReference>
<dbReference type="AlphaFoldDB" id="A0A2K8SET9"/>
<feature type="transmembrane region" description="Helical" evidence="7">
    <location>
        <begin position="1171"/>
        <end position="1193"/>
    </location>
</feature>
<dbReference type="KEGG" id="sfz:SFLOR_v1c08940"/>
<protein>
    <submittedName>
        <fullName evidence="9">ABC transporter permease</fullName>
    </submittedName>
</protein>
<name>A0A2K8SET9_9MOLU</name>
<evidence type="ECO:0000256" key="5">
    <source>
        <dbReference type="ARBA" id="ARBA00023136"/>
    </source>
</evidence>
<dbReference type="InterPro" id="IPR003838">
    <property type="entry name" value="ABC3_permease_C"/>
</dbReference>
<accession>A0A2K8SET9</accession>
<dbReference type="GO" id="GO:0005886">
    <property type="term" value="C:plasma membrane"/>
    <property type="evidence" value="ECO:0007669"/>
    <property type="project" value="UniProtKB-SubCell"/>
</dbReference>
<comment type="subcellular location">
    <subcellularLocation>
        <location evidence="1">Cell membrane</location>
        <topology evidence="1">Multi-pass membrane protein</topology>
    </subcellularLocation>
</comment>
<organism evidence="9 10">
    <name type="scientific">Spiroplasma floricola 23-6</name>
    <dbReference type="NCBI Taxonomy" id="1336749"/>
    <lineage>
        <taxon>Bacteria</taxon>
        <taxon>Bacillati</taxon>
        <taxon>Mycoplasmatota</taxon>
        <taxon>Mollicutes</taxon>
        <taxon>Entomoplasmatales</taxon>
        <taxon>Spiroplasmataceae</taxon>
        <taxon>Spiroplasma</taxon>
    </lineage>
</organism>
<comment type="similarity">
    <text evidence="6">Belongs to the ABC-4 integral membrane protein family.</text>
</comment>
<dbReference type="Pfam" id="PF02687">
    <property type="entry name" value="FtsX"/>
    <property type="match status" value="2"/>
</dbReference>
<feature type="transmembrane region" description="Helical" evidence="7">
    <location>
        <begin position="494"/>
        <end position="516"/>
    </location>
</feature>
<feature type="domain" description="ABC3 transporter permease C-terminal" evidence="8">
    <location>
        <begin position="1121"/>
        <end position="1233"/>
    </location>
</feature>
<feature type="transmembrane region" description="Helical" evidence="7">
    <location>
        <begin position="444"/>
        <end position="470"/>
    </location>
</feature>
<dbReference type="PANTHER" id="PTHR30572">
    <property type="entry name" value="MEMBRANE COMPONENT OF TRANSPORTER-RELATED"/>
    <property type="match status" value="1"/>
</dbReference>
<evidence type="ECO:0000313" key="10">
    <source>
        <dbReference type="Proteomes" id="UP000231823"/>
    </source>
</evidence>
<keyword evidence="3 7" id="KW-0812">Transmembrane</keyword>
<evidence type="ECO:0000313" key="9">
    <source>
        <dbReference type="EMBL" id="AUB31942.1"/>
    </source>
</evidence>
<evidence type="ECO:0000256" key="2">
    <source>
        <dbReference type="ARBA" id="ARBA00022475"/>
    </source>
</evidence>
<feature type="transmembrane region" description="Helical" evidence="7">
    <location>
        <begin position="545"/>
        <end position="570"/>
    </location>
</feature>
<feature type="transmembrane region" description="Helical" evidence="7">
    <location>
        <begin position="638"/>
        <end position="656"/>
    </location>
</feature>